<organism evidence="1 2">
    <name type="scientific">Gigaspora rosea</name>
    <dbReference type="NCBI Taxonomy" id="44941"/>
    <lineage>
        <taxon>Eukaryota</taxon>
        <taxon>Fungi</taxon>
        <taxon>Fungi incertae sedis</taxon>
        <taxon>Mucoromycota</taxon>
        <taxon>Glomeromycotina</taxon>
        <taxon>Glomeromycetes</taxon>
        <taxon>Diversisporales</taxon>
        <taxon>Gigasporaceae</taxon>
        <taxon>Gigaspora</taxon>
    </lineage>
</organism>
<accession>A0A397VHH1</accession>
<reference evidence="1 2" key="1">
    <citation type="submission" date="2018-06" db="EMBL/GenBank/DDBJ databases">
        <title>Comparative genomics reveals the genomic features of Rhizophagus irregularis, R. cerebriforme, R. diaphanum and Gigaspora rosea, and their symbiotic lifestyle signature.</title>
        <authorList>
            <person name="Morin E."/>
            <person name="San Clemente H."/>
            <person name="Chen E.C.H."/>
            <person name="De La Providencia I."/>
            <person name="Hainaut M."/>
            <person name="Kuo A."/>
            <person name="Kohler A."/>
            <person name="Murat C."/>
            <person name="Tang N."/>
            <person name="Roy S."/>
            <person name="Loubradou J."/>
            <person name="Henrissat B."/>
            <person name="Grigoriev I.V."/>
            <person name="Corradi N."/>
            <person name="Roux C."/>
            <person name="Martin F.M."/>
        </authorList>
    </citation>
    <scope>NUCLEOTIDE SEQUENCE [LARGE SCALE GENOMIC DNA]</scope>
    <source>
        <strain evidence="1 2">DAOM 194757</strain>
    </source>
</reference>
<dbReference type="EMBL" id="QKWP01000481">
    <property type="protein sequence ID" value="RIB19333.1"/>
    <property type="molecule type" value="Genomic_DNA"/>
</dbReference>
<comment type="caution">
    <text evidence="1">The sequence shown here is derived from an EMBL/GenBank/DDBJ whole genome shotgun (WGS) entry which is preliminary data.</text>
</comment>
<dbReference type="GO" id="GO:0016740">
    <property type="term" value="F:transferase activity"/>
    <property type="evidence" value="ECO:0007669"/>
    <property type="project" value="UniProtKB-KW"/>
</dbReference>
<sequence length="289" mass="32967">MLIPIHKTLDATLAEVNTIGNINSYSLVPPAMIQWRSPINPSNVYPGGDTWFYYYLNNSALEFFGLIKESNNTLGFNHIYVIRHPNQSQSLQKQLSRITDTLYLVLDYVDISQDGNEISNKFKQSKLEESQKKIYLTHYKIYKSIVDNRFGSALIVEDNLDLELRISSIMYDIHRSLPVDWEILFLDNCDNTKSKSGETSSNYRLFTTVKPHCLFAYAVSYAGAIKLLEKLDKPTEFAIDLEIANLIQSKEFVSYTLSPPVIAPWNPDGIHSLKNSTIKFANSMYRVAG</sequence>
<name>A0A397VHH1_9GLOM</name>
<evidence type="ECO:0000313" key="1">
    <source>
        <dbReference type="EMBL" id="RIB19333.1"/>
    </source>
</evidence>
<proteinExistence type="predicted"/>
<keyword evidence="2" id="KW-1185">Reference proteome</keyword>
<dbReference type="OrthoDB" id="2341404at2759"/>
<dbReference type="AlphaFoldDB" id="A0A397VHH1"/>
<gene>
    <name evidence="1" type="ORF">C2G38_2083410</name>
</gene>
<dbReference type="Proteomes" id="UP000266673">
    <property type="component" value="Unassembled WGS sequence"/>
</dbReference>
<protein>
    <submittedName>
        <fullName evidence="1">Glycosyltransferase Family 25 protein</fullName>
    </submittedName>
</protein>
<keyword evidence="1" id="KW-0808">Transferase</keyword>
<evidence type="ECO:0000313" key="2">
    <source>
        <dbReference type="Proteomes" id="UP000266673"/>
    </source>
</evidence>